<dbReference type="Pfam" id="PF08659">
    <property type="entry name" value="KR"/>
    <property type="match status" value="1"/>
</dbReference>
<protein>
    <submittedName>
        <fullName evidence="11">Uncharacterized protein</fullName>
    </submittedName>
</protein>
<dbReference type="GO" id="GO:0016491">
    <property type="term" value="F:oxidoreductase activity"/>
    <property type="evidence" value="ECO:0007669"/>
    <property type="project" value="InterPro"/>
</dbReference>
<evidence type="ECO:0000256" key="6">
    <source>
        <dbReference type="ARBA" id="ARBA00023315"/>
    </source>
</evidence>
<dbReference type="InterPro" id="IPR016039">
    <property type="entry name" value="Thiolase-like"/>
</dbReference>
<evidence type="ECO:0000313" key="12">
    <source>
        <dbReference type="Proteomes" id="UP000799778"/>
    </source>
</evidence>
<dbReference type="InterPro" id="IPR013216">
    <property type="entry name" value="Methyltransf_11"/>
</dbReference>
<dbReference type="PROSITE" id="PS52019">
    <property type="entry name" value="PKS_MFAS_DH"/>
    <property type="match status" value="1"/>
</dbReference>
<dbReference type="Pfam" id="PF14765">
    <property type="entry name" value="PS-DH"/>
    <property type="match status" value="1"/>
</dbReference>
<dbReference type="InterPro" id="IPR049552">
    <property type="entry name" value="PKS_DH_N"/>
</dbReference>
<dbReference type="SMART" id="SM00826">
    <property type="entry name" value="PKS_DH"/>
    <property type="match status" value="1"/>
</dbReference>
<dbReference type="CDD" id="cd02440">
    <property type="entry name" value="AdoMet_MTases"/>
    <property type="match status" value="1"/>
</dbReference>
<dbReference type="Gene3D" id="3.10.129.110">
    <property type="entry name" value="Polyketide synthase dehydratase"/>
    <property type="match status" value="2"/>
</dbReference>
<feature type="region of interest" description="N-terminal hotdog fold" evidence="7">
    <location>
        <begin position="819"/>
        <end position="952"/>
    </location>
</feature>
<dbReference type="InterPro" id="IPR014043">
    <property type="entry name" value="Acyl_transferase_dom"/>
</dbReference>
<proteinExistence type="predicted"/>
<keyword evidence="12" id="KW-1185">Reference proteome</keyword>
<keyword evidence="4" id="KW-0521">NADP</keyword>
<organism evidence="11 12">
    <name type="scientific">Aaosphaeria arxii CBS 175.79</name>
    <dbReference type="NCBI Taxonomy" id="1450172"/>
    <lineage>
        <taxon>Eukaryota</taxon>
        <taxon>Fungi</taxon>
        <taxon>Dikarya</taxon>
        <taxon>Ascomycota</taxon>
        <taxon>Pezizomycotina</taxon>
        <taxon>Dothideomycetes</taxon>
        <taxon>Pleosporomycetidae</taxon>
        <taxon>Pleosporales</taxon>
        <taxon>Pleosporales incertae sedis</taxon>
        <taxon>Aaosphaeria</taxon>
    </lineage>
</organism>
<dbReference type="PROSITE" id="PS50075">
    <property type="entry name" value="CARRIER"/>
    <property type="match status" value="1"/>
</dbReference>
<gene>
    <name evidence="11" type="ORF">BU24DRAFT_472713</name>
</gene>
<evidence type="ECO:0000256" key="2">
    <source>
        <dbReference type="ARBA" id="ARBA00022553"/>
    </source>
</evidence>
<dbReference type="GO" id="GO:1901336">
    <property type="term" value="P:lactone biosynthetic process"/>
    <property type="evidence" value="ECO:0007669"/>
    <property type="project" value="UniProtKB-ARBA"/>
</dbReference>
<dbReference type="InterPro" id="IPR013149">
    <property type="entry name" value="ADH-like_C"/>
</dbReference>
<dbReference type="SMART" id="SM00822">
    <property type="entry name" value="PKS_KR"/>
    <property type="match status" value="1"/>
</dbReference>
<dbReference type="Pfam" id="PF00550">
    <property type="entry name" value="PP-binding"/>
    <property type="match status" value="1"/>
</dbReference>
<evidence type="ECO:0000256" key="7">
    <source>
        <dbReference type="PROSITE-ProRule" id="PRU01363"/>
    </source>
</evidence>
<dbReference type="InterPro" id="IPR050091">
    <property type="entry name" value="PKS_NRPS_Biosynth_Enz"/>
</dbReference>
<dbReference type="FunFam" id="3.40.50.720:FF:000209">
    <property type="entry name" value="Polyketide synthase Pks12"/>
    <property type="match status" value="1"/>
</dbReference>
<dbReference type="Gene3D" id="3.40.47.10">
    <property type="match status" value="2"/>
</dbReference>
<keyword evidence="1" id="KW-0596">Phosphopantetheine</keyword>
<evidence type="ECO:0000256" key="5">
    <source>
        <dbReference type="ARBA" id="ARBA00023268"/>
    </source>
</evidence>
<dbReference type="SUPFAM" id="SSF53901">
    <property type="entry name" value="Thiolase-like"/>
    <property type="match status" value="1"/>
</dbReference>
<dbReference type="InterPro" id="IPR057326">
    <property type="entry name" value="KR_dom"/>
</dbReference>
<dbReference type="InterPro" id="IPR056501">
    <property type="entry name" value="NAD-bd_HRPKS_sdrA"/>
</dbReference>
<dbReference type="Pfam" id="PF08241">
    <property type="entry name" value="Methyltransf_11"/>
    <property type="match status" value="1"/>
</dbReference>
<dbReference type="InterPro" id="IPR014030">
    <property type="entry name" value="Ketoacyl_synth_N"/>
</dbReference>
<dbReference type="Gene3D" id="3.40.50.720">
    <property type="entry name" value="NAD(P)-binding Rossmann-like Domain"/>
    <property type="match status" value="2"/>
</dbReference>
<dbReference type="SUPFAM" id="SSF52151">
    <property type="entry name" value="FabD/lysophospholipase-like"/>
    <property type="match status" value="1"/>
</dbReference>
<dbReference type="InterPro" id="IPR036736">
    <property type="entry name" value="ACP-like_sf"/>
</dbReference>
<dbReference type="GO" id="GO:0044550">
    <property type="term" value="P:secondary metabolite biosynthetic process"/>
    <property type="evidence" value="ECO:0007669"/>
    <property type="project" value="UniProtKB-ARBA"/>
</dbReference>
<feature type="region of interest" description="C-terminal hotdog fold" evidence="7">
    <location>
        <begin position="969"/>
        <end position="1144"/>
    </location>
</feature>
<feature type="domain" description="Ketosynthase family 3 (KS3)" evidence="9">
    <location>
        <begin position="1"/>
        <end position="353"/>
    </location>
</feature>
<dbReference type="InterPro" id="IPR029063">
    <property type="entry name" value="SAM-dependent_MTases_sf"/>
</dbReference>
<feature type="active site" description="Proton acceptor; for dehydratase activity" evidence="7">
    <location>
        <position position="852"/>
    </location>
</feature>
<evidence type="ECO:0000256" key="3">
    <source>
        <dbReference type="ARBA" id="ARBA00022679"/>
    </source>
</evidence>
<dbReference type="InterPro" id="IPR001227">
    <property type="entry name" value="Ac_transferase_dom_sf"/>
</dbReference>
<dbReference type="RefSeq" id="XP_033378896.1">
    <property type="nucleotide sequence ID" value="XM_033532751.1"/>
</dbReference>
<dbReference type="GO" id="GO:0008757">
    <property type="term" value="F:S-adenosylmethionine-dependent methyltransferase activity"/>
    <property type="evidence" value="ECO:0007669"/>
    <property type="project" value="InterPro"/>
</dbReference>
<dbReference type="SUPFAM" id="SSF53335">
    <property type="entry name" value="S-adenosyl-L-methionine-dependent methyltransferases"/>
    <property type="match status" value="1"/>
</dbReference>
<dbReference type="InterPro" id="IPR049900">
    <property type="entry name" value="PKS_mFAS_DH"/>
</dbReference>
<dbReference type="Pfam" id="PF02801">
    <property type="entry name" value="Ketoacyl-synt_C"/>
    <property type="match status" value="1"/>
</dbReference>
<dbReference type="SUPFAM" id="SSF55048">
    <property type="entry name" value="Probable ACP-binding domain of malonyl-CoA ACP transacylase"/>
    <property type="match status" value="1"/>
</dbReference>
<keyword evidence="5" id="KW-0511">Multifunctional enzyme</keyword>
<name>A0A6A5XCM6_9PLEO</name>
<dbReference type="InterPro" id="IPR011032">
    <property type="entry name" value="GroES-like_sf"/>
</dbReference>
<reference evidence="11" key="1">
    <citation type="journal article" date="2020" name="Stud. Mycol.">
        <title>101 Dothideomycetes genomes: a test case for predicting lifestyles and emergence of pathogens.</title>
        <authorList>
            <person name="Haridas S."/>
            <person name="Albert R."/>
            <person name="Binder M."/>
            <person name="Bloem J."/>
            <person name="Labutti K."/>
            <person name="Salamov A."/>
            <person name="Andreopoulos B."/>
            <person name="Baker S."/>
            <person name="Barry K."/>
            <person name="Bills G."/>
            <person name="Bluhm B."/>
            <person name="Cannon C."/>
            <person name="Castanera R."/>
            <person name="Culley D."/>
            <person name="Daum C."/>
            <person name="Ezra D."/>
            <person name="Gonzalez J."/>
            <person name="Henrissat B."/>
            <person name="Kuo A."/>
            <person name="Liang C."/>
            <person name="Lipzen A."/>
            <person name="Lutzoni F."/>
            <person name="Magnuson J."/>
            <person name="Mondo S."/>
            <person name="Nolan M."/>
            <person name="Ohm R."/>
            <person name="Pangilinan J."/>
            <person name="Park H.-J."/>
            <person name="Ramirez L."/>
            <person name="Alfaro M."/>
            <person name="Sun H."/>
            <person name="Tritt A."/>
            <person name="Yoshinaga Y."/>
            <person name="Zwiers L.-H."/>
            <person name="Turgeon B."/>
            <person name="Goodwin S."/>
            <person name="Spatafora J."/>
            <person name="Crous P."/>
            <person name="Grigoriev I."/>
        </authorList>
    </citation>
    <scope>NUCLEOTIDE SEQUENCE</scope>
    <source>
        <strain evidence="11">CBS 175.79</strain>
    </source>
</reference>
<dbReference type="GO" id="GO:0004312">
    <property type="term" value="F:fatty acid synthase activity"/>
    <property type="evidence" value="ECO:0007669"/>
    <property type="project" value="TreeGrafter"/>
</dbReference>
<dbReference type="Pfam" id="PF00109">
    <property type="entry name" value="ketoacyl-synt"/>
    <property type="match status" value="1"/>
</dbReference>
<dbReference type="SUPFAM" id="SSF51735">
    <property type="entry name" value="NAD(P)-binding Rossmann-fold domains"/>
    <property type="match status" value="2"/>
</dbReference>
<dbReference type="InterPro" id="IPR049551">
    <property type="entry name" value="PKS_DH_C"/>
</dbReference>
<dbReference type="Gene3D" id="1.10.1200.10">
    <property type="entry name" value="ACP-like"/>
    <property type="match status" value="1"/>
</dbReference>
<dbReference type="InterPro" id="IPR013154">
    <property type="entry name" value="ADH-like_N"/>
</dbReference>
<dbReference type="SMART" id="SM00827">
    <property type="entry name" value="PKS_AT"/>
    <property type="match status" value="1"/>
</dbReference>
<keyword evidence="6" id="KW-0012">Acyltransferase</keyword>
<dbReference type="Pfam" id="PF23114">
    <property type="entry name" value="NAD-bd_HRPKS_sdrA"/>
    <property type="match status" value="1"/>
</dbReference>
<dbReference type="PANTHER" id="PTHR43775:SF29">
    <property type="entry name" value="ASPERFURANONE POLYKETIDE SYNTHASE AFOG-RELATED"/>
    <property type="match status" value="1"/>
</dbReference>
<dbReference type="InterPro" id="IPR020843">
    <property type="entry name" value="ER"/>
</dbReference>
<keyword evidence="2" id="KW-0597">Phosphoprotein</keyword>
<dbReference type="EMBL" id="ML978076">
    <property type="protein sequence ID" value="KAF2010557.1"/>
    <property type="molecule type" value="Genomic_DNA"/>
</dbReference>
<sequence length="2348" mass="260563">MSKECTSTEFPKDRLNIEGFHDSDTTSQGTIRPKRAHVLKKDIRNFDAQFFGIPPVETACLDPQQRGLLETTYHAIENACSSGLVALDLACQEIWSGRSSIAICAGSSIIFSPENLITLSNMSFLSPDGKCFSFDHRGNGYAKGEGFASLILKPISKALDNGDTIRSLIRSIGSNQDGHTAGGIIQPSRDAQKHMIAETYHLAGLDLSQTRLFEAHGTGTAVGDPVEAARVSETFRRFRSHAEPLFVGAVKSNFGHLEGVSGLFGVINRMLSIERGVIPPNTNFEKLNSNIDDSFFHLKFPNEPAPWLDAASGIRRASVIVWVWRDERAYTPRLFVFSAFDEVGIQRQLSVHQEALAQCGDYVLDDYAYALACRRDVHTWKAFCLVTPSPDIQEKPPLILSTKPCRSSQMDPTLCFIFTGQGAQWHGMGRQLLGCSPFRNSFIRSQHELERLGWTTSLINILDDANFAQLLDRAQYSQITTTCVQIALIDVFRWLRLSPSIVLGHSSGEIAAAYCAGYLDHSSAMRVSYYRGLLSSSLEDDARSSHSMAAVGLSVEDTQAEIAKFEKTQQSGPTQCFTISCINSPNSVTVAGPLDALKDFTKYLVANGTFARLLKVKVGYHSPQMCCIASEYAELMGVLRPDPSSTKVTMVSSVTGSIIDQHVVCHAAYWVRNMISRVNFLAAIQICYQKKRTKDMKNLNGSHAENIRANVWLEIGPHSALQGPLKQSLHGMEPQAPVNYTSAMVRNVSALSSLLTAIGSLWQQNVNIDMQRGVSLSTCDSYIPVVPPSLPAYVFNHSVMYWEEPRSNIDFRLREHHHHDLVGARFGDLRSKAEAQWRLRITVKSMPWVQDHKVQGSLVYPAAGSIAMAIEGMKQLLASSKLLALEFKDIEFPAPIRLSPNHSTQVRLHLSARRPNQPTDFQYNFRIFPSTSEADHELYESMSKIGLDYGPAFQTLAEISSGSQEHAIATCLPLPAEVLRSRPSEFTVHPSRLDGLFQLSFAATAGVNDIRGMVPTRIKQLNIPVAGFGHNEDTKEIAHCQVTDTTDRTAIFSTTVFDEATLGLKAKVEGLELTALSGPSKERKCLGDAPSVCHQVEWKPDLALMSDDEVYAHCQLLDSGLDDLEWVRVLHSLTQSYVNVALDTMCIRQETCGSTALSARMTDYAQWLSTKVDNCARIDSSKLDDMIAALPFNPVINTFVVIGQNLPAILSGDMHVDEFLPKEWDIIKLVRVLDTEIGNSKNPLGTYIDCLTHKNPNLQFYEIGIRLGSICTFISDREADSVTSECYGGYTIVDVDEPLLEYMQKQLPEHMNFKAVDGSKSPSAQGFNPQTFDIITLNATTHDQSYSADFIESITTLLKPNGKLIVREAPNTSLLWGFMLGLSSRSFLGEHHAPSFADSLLSHFSLCQTQPSDITPHWNVTVYYKDIIDTREMVPNGLIIVTHQDSVLQRAIGTALYETIGTSNTSRMLSLSDAAELPDKNFHDFIITMEMEQPLLSSIDRQQFAAIKEILHHAKSVMWVKRAGEIPDYSLSEGLLRVCHEENERISFVSLGIELKDKSASGIALRIHTVYNETQQRLAIFKDEYESEYRERNGCLLIPRIVEAREYDKHIFSSIEKPLAVQRIGDKNLRLTCRTAGALDALEFVSDELEKSVLLEDQVEIEVRAIGVNFKDLMGLLGRVSAKNPGSEFAGVITAVGDSTRGFRPGNRIVAAYVDAYKTRARVPWQTVYHIPDDMPFEAAASIPTTFRTAYFCLQDLAHLKSRESILIHRASGGTGQAAIQLAQMIGATIYVTVGSEAKKKLIMERYGIAERHILQSRNKSFYNAIKDLTEGRGVDVVLNSLSGELLEASWDCVAPFGRFIEIGLGDAYTRQQLPMFNFSKGISYISFNLTNFMTPEFFPMHTPLMKSVWDLVLERKIRPPYPLQVYSIAHMEEAFRFLNSGESSGKIVIRMDRTAAVPTITSYTPAFRFDPDSTYVVTGGLGGIGLKIAQWLSGRGAMSLILISRSGLSPSSKAWGVISALRSNGTRVDCPAMDITDKSAMERYFKNRHNTMPPIKGCIQSAMVLRDATLANMTVEDWHQALAPKVKGTWNLHELLPPMDFFILLSSFVGVGGNRGQANYAAGNTFEDEFARWRTTEHHTKTVSLDLGFVVDAGVTAENDALVRQFLRRQVDRPNYLEEIFSLFDHICDPNTLITTEKQSQIITGMQLPSAAILEIGEVPAEYMIPMFRISHKIQTASTAFPTGAQRQSLRVLLTSATSSEEVGTVLSSALQAKLAHILGLRTEDVDVNRPLNQYGMDSLVAIEFQSWIRREVDAEIAIFEVLGESTVDSLSRVLMTNSRFAPKSTS</sequence>
<dbReference type="Proteomes" id="UP000799778">
    <property type="component" value="Unassembled WGS sequence"/>
</dbReference>
<evidence type="ECO:0000256" key="1">
    <source>
        <dbReference type="ARBA" id="ARBA00022450"/>
    </source>
</evidence>
<dbReference type="InterPro" id="IPR016036">
    <property type="entry name" value="Malonyl_transacylase_ACP-bd"/>
</dbReference>
<dbReference type="GO" id="GO:0031177">
    <property type="term" value="F:phosphopantetheine binding"/>
    <property type="evidence" value="ECO:0007669"/>
    <property type="project" value="InterPro"/>
</dbReference>
<evidence type="ECO:0000313" key="11">
    <source>
        <dbReference type="EMBL" id="KAF2010557.1"/>
    </source>
</evidence>
<dbReference type="Pfam" id="PF21089">
    <property type="entry name" value="PKS_DH_N"/>
    <property type="match status" value="1"/>
</dbReference>
<feature type="domain" description="PKS/mFAS DH" evidence="10">
    <location>
        <begin position="819"/>
        <end position="1144"/>
    </location>
</feature>
<dbReference type="InterPro" id="IPR009081">
    <property type="entry name" value="PP-bd_ACP"/>
</dbReference>
<dbReference type="InterPro" id="IPR020806">
    <property type="entry name" value="PKS_PP-bd"/>
</dbReference>
<dbReference type="OrthoDB" id="329835at2759"/>
<dbReference type="CDD" id="cd00833">
    <property type="entry name" value="PKS"/>
    <property type="match status" value="1"/>
</dbReference>
<dbReference type="SMART" id="SM00829">
    <property type="entry name" value="PKS_ER"/>
    <property type="match status" value="1"/>
</dbReference>
<dbReference type="SUPFAM" id="SSF50129">
    <property type="entry name" value="GroES-like"/>
    <property type="match status" value="1"/>
</dbReference>
<dbReference type="InterPro" id="IPR014031">
    <property type="entry name" value="Ketoacyl_synth_C"/>
</dbReference>
<dbReference type="Gene3D" id="3.40.50.150">
    <property type="entry name" value="Vaccinia Virus protein VP39"/>
    <property type="match status" value="1"/>
</dbReference>
<dbReference type="SUPFAM" id="SSF47336">
    <property type="entry name" value="ACP-like"/>
    <property type="match status" value="1"/>
</dbReference>
<dbReference type="Gene3D" id="3.90.180.10">
    <property type="entry name" value="Medium-chain alcohol dehydrogenases, catalytic domain"/>
    <property type="match status" value="1"/>
</dbReference>
<dbReference type="InterPro" id="IPR016035">
    <property type="entry name" value="Acyl_Trfase/lysoPLipase"/>
</dbReference>
<dbReference type="InterPro" id="IPR020807">
    <property type="entry name" value="PKS_DH"/>
</dbReference>
<dbReference type="PROSITE" id="PS52004">
    <property type="entry name" value="KS3_2"/>
    <property type="match status" value="1"/>
</dbReference>
<dbReference type="InterPro" id="IPR013968">
    <property type="entry name" value="PKS_KR"/>
</dbReference>
<evidence type="ECO:0000256" key="4">
    <source>
        <dbReference type="ARBA" id="ARBA00022857"/>
    </source>
</evidence>
<dbReference type="PANTHER" id="PTHR43775">
    <property type="entry name" value="FATTY ACID SYNTHASE"/>
    <property type="match status" value="1"/>
</dbReference>
<evidence type="ECO:0000259" key="8">
    <source>
        <dbReference type="PROSITE" id="PS50075"/>
    </source>
</evidence>
<dbReference type="Pfam" id="PF00107">
    <property type="entry name" value="ADH_zinc_N"/>
    <property type="match status" value="1"/>
</dbReference>
<dbReference type="GO" id="GO:0006633">
    <property type="term" value="P:fatty acid biosynthetic process"/>
    <property type="evidence" value="ECO:0007669"/>
    <property type="project" value="TreeGrafter"/>
</dbReference>
<dbReference type="SMART" id="SM00825">
    <property type="entry name" value="PKS_KS"/>
    <property type="match status" value="1"/>
</dbReference>
<dbReference type="InterPro" id="IPR020841">
    <property type="entry name" value="PKS_Beta-ketoAc_synthase_dom"/>
</dbReference>
<dbReference type="Pfam" id="PF08240">
    <property type="entry name" value="ADH_N"/>
    <property type="match status" value="1"/>
</dbReference>
<dbReference type="InterPro" id="IPR036291">
    <property type="entry name" value="NAD(P)-bd_dom_sf"/>
</dbReference>
<dbReference type="Gene3D" id="3.40.366.10">
    <property type="entry name" value="Malonyl-Coenzyme A Acyl Carrier Protein, domain 2"/>
    <property type="match status" value="1"/>
</dbReference>
<feature type="active site" description="Proton donor; for dehydratase activity" evidence="7">
    <location>
        <position position="1044"/>
    </location>
</feature>
<dbReference type="GeneID" id="54290148"/>
<dbReference type="InterPro" id="IPR042104">
    <property type="entry name" value="PKS_dehydratase_sf"/>
</dbReference>
<feature type="domain" description="Carrier" evidence="8">
    <location>
        <begin position="2263"/>
        <end position="2340"/>
    </location>
</feature>
<accession>A0A6A5XCM6</accession>
<dbReference type="Pfam" id="PF00698">
    <property type="entry name" value="Acyl_transf_1"/>
    <property type="match status" value="1"/>
</dbReference>
<dbReference type="SMART" id="SM00823">
    <property type="entry name" value="PKS_PP"/>
    <property type="match status" value="1"/>
</dbReference>
<evidence type="ECO:0000259" key="9">
    <source>
        <dbReference type="PROSITE" id="PS52004"/>
    </source>
</evidence>
<dbReference type="CDD" id="cd05195">
    <property type="entry name" value="enoyl_red"/>
    <property type="match status" value="1"/>
</dbReference>
<evidence type="ECO:0000259" key="10">
    <source>
        <dbReference type="PROSITE" id="PS52019"/>
    </source>
</evidence>
<keyword evidence="3" id="KW-0808">Transferase</keyword>